<dbReference type="PATRIC" id="fig|93466.3.peg.1519"/>
<comment type="similarity">
    <text evidence="3">Belongs to the flagella basal body rod proteins family.</text>
</comment>
<evidence type="ECO:0000313" key="13">
    <source>
        <dbReference type="Proteomes" id="UP000077096"/>
    </source>
</evidence>
<sequence length="847" mass="95309">MPDISLFGTLNTGLLGIYASKLAMNVVAHNIANANTPGFSRQRPELLTMHPIPTSSLTQPSIPLQIGTGVYVRDIKRVRDAFLDIQFRQTNNKYNYWDTITANLHFVEQLVAEPSEAGIRYLFDSLWSGIEEVITDPTNTAAKRGLVSRAEELVQHVQDLYMRLEQLRVDLDNEIAQRTQQINAMVKRLADINAKVRTAVSLRYTPNDLLDERDRILDELSNLADIYYYEDNAGQITLRIGNQIVLTGQDVVELRALERPFGKGFKEVFAGNSKVVFNDGKLKSLFDLRDEILVKYMNRLDEFVLSLTDEFNLIHQDGFNGDGSVTGLKFFNDISADRIEDSKLYRLAGAKRVENGPIKFISGMSDRKDFSDIVTKPFIEKGAIVFFDGTEKIFAARVNPYDKVEDFQNTLSSISDRWFDLKVGAHGDGGYRLYFESTQNLRNTLALDFNGNMFNTMGFATKNVDVFVVDRKDFKVNPGSYKIAINGKEEILNITASTTLEDLANQLNTHFGSDIRAFVHDDKLLIIPTKANEFNLKNIKLSDSGGLFTQANIRVETYKALDTSRETLENIVGRSQAFSIRIGATEIRIDPTKTTLRDLAKMINDANTGIIADVTPHGKFVLRGSRSLDFELKKVIQGPEALWTALGFIDPDGNPLNDWDEGFVFVNPFEHPKDQRMRYIKADALFIDKQIPKDPYRFVEKFAVNSTIKSNPETLAVDIGYTEENPNWDAKVFKPSGRANTGIVELLSALRNKKVLNDGLESFNEYLGSVVAELGVESETAMKIKSNTDLMKKEIDGERERVKGVSLDEEMANMIKYQQAFNAAARVMTAVDDMISRVIDKLGLVGR</sequence>
<keyword evidence="5" id="KW-0964">Secreted</keyword>
<dbReference type="GO" id="GO:0044780">
    <property type="term" value="P:bacterial-type flagellum assembly"/>
    <property type="evidence" value="ECO:0007669"/>
    <property type="project" value="InterPro"/>
</dbReference>
<dbReference type="AlphaFoldDB" id="A0A172T455"/>
<dbReference type="NCBIfam" id="TIGR02492">
    <property type="entry name" value="flgK_ends"/>
    <property type="match status" value="1"/>
</dbReference>
<dbReference type="GO" id="GO:0005576">
    <property type="term" value="C:extracellular region"/>
    <property type="evidence" value="ECO:0007669"/>
    <property type="project" value="UniProtKB-SubCell"/>
</dbReference>
<dbReference type="InterPro" id="IPR002371">
    <property type="entry name" value="FlgK"/>
</dbReference>
<feature type="domain" description="Flagellar basal body rod protein N-terminal" evidence="8">
    <location>
        <begin position="19"/>
        <end position="39"/>
    </location>
</feature>
<dbReference type="InterPro" id="IPR010930">
    <property type="entry name" value="Flg_bb/hook_C_dom"/>
</dbReference>
<dbReference type="SUPFAM" id="SSF64518">
    <property type="entry name" value="Phase 1 flagellin"/>
    <property type="match status" value="2"/>
</dbReference>
<reference evidence="12" key="2">
    <citation type="journal article" date="2020" name="mSystems">
        <title>Genome- and Community-Level Interaction Insights into Carbon Utilization and Element Cycling Functions of Hydrothermarchaeota in Hydrothermal Sediment.</title>
        <authorList>
            <person name="Zhou Z."/>
            <person name="Liu Y."/>
            <person name="Xu W."/>
            <person name="Pan J."/>
            <person name="Luo Z.H."/>
            <person name="Li M."/>
        </authorList>
    </citation>
    <scope>NUCLEOTIDE SEQUENCE [LARGE SCALE GENOMIC DNA]</scope>
    <source>
        <strain evidence="12">SpSt-640</strain>
    </source>
</reference>
<name>A0A172T455_FERPE</name>
<evidence type="ECO:0000256" key="7">
    <source>
        <dbReference type="SAM" id="Coils"/>
    </source>
</evidence>
<dbReference type="GO" id="GO:0009424">
    <property type="term" value="C:bacterial-type flagellum hook"/>
    <property type="evidence" value="ECO:0007669"/>
    <property type="project" value="InterPro"/>
</dbReference>
<evidence type="ECO:0000256" key="1">
    <source>
        <dbReference type="ARBA" id="ARBA00004365"/>
    </source>
</evidence>
<proteinExistence type="inferred from homology"/>
<keyword evidence="11" id="KW-0969">Cilium</keyword>
<dbReference type="PANTHER" id="PTHR30033:SF1">
    <property type="entry name" value="FLAGELLAR HOOK-ASSOCIATED PROTEIN 1"/>
    <property type="match status" value="1"/>
</dbReference>
<dbReference type="InterPro" id="IPR053927">
    <property type="entry name" value="FlgK_helical"/>
</dbReference>
<feature type="domain" description="Flagellar basal-body/hook protein C-terminal" evidence="9">
    <location>
        <begin position="804"/>
        <end position="839"/>
    </location>
</feature>
<evidence type="ECO:0000256" key="3">
    <source>
        <dbReference type="ARBA" id="ARBA00009677"/>
    </source>
</evidence>
<keyword evidence="7" id="KW-0175">Coiled coil</keyword>
<dbReference type="OrthoDB" id="9802553at2"/>
<dbReference type="Pfam" id="PF00460">
    <property type="entry name" value="Flg_bb_rod"/>
    <property type="match status" value="1"/>
</dbReference>
<comment type="subcellular location">
    <subcellularLocation>
        <location evidence="1">Bacterial flagellum</location>
    </subcellularLocation>
    <subcellularLocation>
        <location evidence="2">Secreted</location>
    </subcellularLocation>
</comment>
<protein>
    <recommendedName>
        <fullName evidence="4">Flagellar hook-associated protein 1</fullName>
    </recommendedName>
</protein>
<keyword evidence="11" id="KW-0282">Flagellum</keyword>
<evidence type="ECO:0000313" key="12">
    <source>
        <dbReference type="EMBL" id="HGQ77289.1"/>
    </source>
</evidence>
<dbReference type="EMBL" id="CP011393">
    <property type="protein sequence ID" value="ANE41761.1"/>
    <property type="molecule type" value="Genomic_DNA"/>
</dbReference>
<evidence type="ECO:0000259" key="9">
    <source>
        <dbReference type="Pfam" id="PF06429"/>
    </source>
</evidence>
<keyword evidence="6" id="KW-0975">Bacterial flagellum</keyword>
<feature type="domain" description="Flagellar hook-associated protein FlgK helical" evidence="10">
    <location>
        <begin position="107"/>
        <end position="331"/>
    </location>
</feature>
<evidence type="ECO:0000256" key="6">
    <source>
        <dbReference type="ARBA" id="ARBA00023143"/>
    </source>
</evidence>
<gene>
    <name evidence="12" type="primary">flgK</name>
    <name evidence="12" type="ORF">ENU12_05165</name>
    <name evidence="11" type="ORF">JM64_07175</name>
</gene>
<dbReference type="Pfam" id="PF22638">
    <property type="entry name" value="FlgK_D1"/>
    <property type="match status" value="1"/>
</dbReference>
<dbReference type="PRINTS" id="PR01005">
    <property type="entry name" value="FLGHOOKAP1"/>
</dbReference>
<organism evidence="11 13">
    <name type="scientific">Fervidobacterium pennivorans</name>
    <dbReference type="NCBI Taxonomy" id="93466"/>
    <lineage>
        <taxon>Bacteria</taxon>
        <taxon>Thermotogati</taxon>
        <taxon>Thermotogota</taxon>
        <taxon>Thermotogae</taxon>
        <taxon>Thermotogales</taxon>
        <taxon>Fervidobacteriaceae</taxon>
        <taxon>Fervidobacterium</taxon>
    </lineage>
</organism>
<evidence type="ECO:0000259" key="8">
    <source>
        <dbReference type="Pfam" id="PF00460"/>
    </source>
</evidence>
<evidence type="ECO:0000256" key="2">
    <source>
        <dbReference type="ARBA" id="ARBA00004613"/>
    </source>
</evidence>
<dbReference type="EMBL" id="DTBH01000114">
    <property type="protein sequence ID" value="HGQ77289.1"/>
    <property type="molecule type" value="Genomic_DNA"/>
</dbReference>
<evidence type="ECO:0000313" key="11">
    <source>
        <dbReference type="EMBL" id="ANE41761.1"/>
    </source>
</evidence>
<dbReference type="KEGG" id="fng:JM64_07175"/>
<accession>A0A172T455</accession>
<dbReference type="GO" id="GO:0005198">
    <property type="term" value="F:structural molecule activity"/>
    <property type="evidence" value="ECO:0007669"/>
    <property type="project" value="InterPro"/>
</dbReference>
<feature type="coiled-coil region" evidence="7">
    <location>
        <begin position="147"/>
        <end position="177"/>
    </location>
</feature>
<dbReference type="Proteomes" id="UP000077096">
    <property type="component" value="Chromosome"/>
</dbReference>
<dbReference type="Pfam" id="PF06429">
    <property type="entry name" value="Flg_bbr_C"/>
    <property type="match status" value="1"/>
</dbReference>
<reference evidence="11 13" key="1">
    <citation type="submission" date="2014-08" db="EMBL/GenBank/DDBJ databases">
        <title>Fervidobacterium pennivorans DYC genome.</title>
        <authorList>
            <person name="Wushke S."/>
        </authorList>
    </citation>
    <scope>NUCLEOTIDE SEQUENCE [LARGE SCALE GENOMIC DNA]</scope>
    <source>
        <strain evidence="11 13">DYC</strain>
    </source>
</reference>
<evidence type="ECO:0000256" key="5">
    <source>
        <dbReference type="ARBA" id="ARBA00022525"/>
    </source>
</evidence>
<dbReference type="InterPro" id="IPR001444">
    <property type="entry name" value="Flag_bb_rod_N"/>
</dbReference>
<keyword evidence="11" id="KW-0966">Cell projection</keyword>
<evidence type="ECO:0000256" key="4">
    <source>
        <dbReference type="ARBA" id="ARBA00016244"/>
    </source>
</evidence>
<dbReference type="PANTHER" id="PTHR30033">
    <property type="entry name" value="FLAGELLAR HOOK-ASSOCIATED PROTEIN 1"/>
    <property type="match status" value="1"/>
</dbReference>
<evidence type="ECO:0000259" key="10">
    <source>
        <dbReference type="Pfam" id="PF22638"/>
    </source>
</evidence>